<feature type="transmembrane region" description="Helical" evidence="2">
    <location>
        <begin position="292"/>
        <end position="312"/>
    </location>
</feature>
<keyword evidence="2" id="KW-1133">Transmembrane helix</keyword>
<dbReference type="Pfam" id="PF04883">
    <property type="entry name" value="HK97-gp10_like"/>
    <property type="match status" value="1"/>
</dbReference>
<dbReference type="STRING" id="660596.DSJ_16580"/>
<dbReference type="eggNOG" id="COG3493">
    <property type="taxonomic scope" value="Bacteria"/>
</dbReference>
<keyword evidence="2" id="KW-0812">Transmembrane</keyword>
<gene>
    <name evidence="3" type="ORF">CKS_0073</name>
</gene>
<dbReference type="PATRIC" id="fig|660596.6.peg.309"/>
<organism evidence="3 4">
    <name type="scientific">Pantoea stewartii subsp. stewartii DC283</name>
    <dbReference type="NCBI Taxonomy" id="660596"/>
    <lineage>
        <taxon>Bacteria</taxon>
        <taxon>Pseudomonadati</taxon>
        <taxon>Pseudomonadota</taxon>
        <taxon>Gammaproteobacteria</taxon>
        <taxon>Enterobacterales</taxon>
        <taxon>Erwiniaceae</taxon>
        <taxon>Pantoea</taxon>
    </lineage>
</organism>
<protein>
    <submittedName>
        <fullName evidence="3">Uncharacterized protein</fullName>
    </submittedName>
</protein>
<dbReference type="InterPro" id="IPR010064">
    <property type="entry name" value="HK97-gp10_tail"/>
</dbReference>
<feature type="transmembrane region" description="Helical" evidence="2">
    <location>
        <begin position="197"/>
        <end position="224"/>
    </location>
</feature>
<feature type="transmembrane region" description="Helical" evidence="2">
    <location>
        <begin position="355"/>
        <end position="374"/>
    </location>
</feature>
<dbReference type="RefSeq" id="WP_006117817.1">
    <property type="nucleotide sequence ID" value="NZ_AHIE01000002.1"/>
</dbReference>
<dbReference type="Pfam" id="PF03390">
    <property type="entry name" value="2HCT"/>
    <property type="match status" value="1"/>
</dbReference>
<evidence type="ECO:0000256" key="1">
    <source>
        <dbReference type="SAM" id="MobiDB-lite"/>
    </source>
</evidence>
<keyword evidence="2" id="KW-0472">Membrane</keyword>
<evidence type="ECO:0000313" key="4">
    <source>
        <dbReference type="Proteomes" id="UP000005050"/>
    </source>
</evidence>
<dbReference type="Proteomes" id="UP000005050">
    <property type="component" value="Unassembled WGS sequence"/>
</dbReference>
<reference evidence="3 4" key="1">
    <citation type="journal article" date="2012" name="Mol. Microbiol.">
        <title>The genetic and structural basis of two distinct terminal side branch residues in stewartan and amylovoran exopolysaccharides and their potential role in host adaptation.</title>
        <authorList>
            <person name="Wang X."/>
            <person name="Yang F."/>
            <person name="von Bodman S.B."/>
        </authorList>
    </citation>
    <scope>NUCLEOTIDE SEQUENCE [LARGE SCALE GENOMIC DNA]</scope>
    <source>
        <strain evidence="3 4">DC283</strain>
    </source>
</reference>
<dbReference type="PANTHER" id="PTHR40033">
    <property type="entry name" value="NA(+)-MALATE SYMPORTER"/>
    <property type="match status" value="1"/>
</dbReference>
<feature type="region of interest" description="Disordered" evidence="1">
    <location>
        <begin position="73"/>
        <end position="93"/>
    </location>
</feature>
<feature type="transmembrane region" description="Helical" evidence="2">
    <location>
        <begin position="168"/>
        <end position="190"/>
    </location>
</feature>
<dbReference type="EMBL" id="AHIE01000002">
    <property type="protein sequence ID" value="EHU01640.1"/>
    <property type="molecule type" value="Genomic_DNA"/>
</dbReference>
<dbReference type="OrthoDB" id="8584824at2"/>
<feature type="transmembrane region" description="Helical" evidence="2">
    <location>
        <begin position="141"/>
        <end position="162"/>
    </location>
</feature>
<sequence>MIDTRLDFSGLLDLSDDLNVLSKAENRKVLRDATRAAATVVRDEAKKRAPRKTGRLARNIVVATLRQRDGGIASGVHVRGTNPETGKSEGNMKTGDRNNAYYWRFLELGTSKMPPVPFLRPAYDARMEDAAKAAYKSTNILYLYICCIIVGSIMSMNRTVLIQGFLRIFFPMLCGEIVGMIVGMGVGLALGLEPFQIFFFIILPIMAGGVGEGAIPLSIGYAALLHMDQGVALGRILPMVMLGGVTAIIISGCLNQLGKRYPHLTGEGQLMPNVTNVEPEPLQSVFSGKVDVTAIASGALLAVLLYMVGMLGQKLTGLRAPVGMLFLAVLVKLVNGVSPRILAGSQVVYRFFRTAVTYPVLFAVGVAITPWHVLVTAFTLTNLLVIISTVSALVATGFFVGKKIGMHPIDVAIVSCCQSGQGGTGDVAILTAGNRMGLMPFAQIATRIGGAINVSLSLLLLSHFLK</sequence>
<proteinExistence type="predicted"/>
<feature type="transmembrane region" description="Helical" evidence="2">
    <location>
        <begin position="236"/>
        <end position="254"/>
    </location>
</feature>
<dbReference type="GO" id="GO:0008514">
    <property type="term" value="F:organic anion transmembrane transporter activity"/>
    <property type="evidence" value="ECO:0007669"/>
    <property type="project" value="InterPro"/>
</dbReference>
<feature type="transmembrane region" description="Helical" evidence="2">
    <location>
        <begin position="324"/>
        <end position="343"/>
    </location>
</feature>
<dbReference type="GO" id="GO:0016020">
    <property type="term" value="C:membrane"/>
    <property type="evidence" value="ECO:0007669"/>
    <property type="project" value="InterPro"/>
</dbReference>
<name>H3R8X7_PANSE</name>
<dbReference type="InterPro" id="IPR004679">
    <property type="entry name" value="2-OHcarboxylate_transport"/>
</dbReference>
<dbReference type="NCBIfam" id="TIGR01725">
    <property type="entry name" value="phge_HK97_gp10"/>
    <property type="match status" value="1"/>
</dbReference>
<comment type="caution">
    <text evidence="3">The sequence shown here is derived from an EMBL/GenBank/DDBJ whole genome shotgun (WGS) entry which is preliminary data.</text>
</comment>
<dbReference type="PANTHER" id="PTHR40033:SF1">
    <property type="entry name" value="CITRATE-SODIUM SYMPORTER"/>
    <property type="match status" value="1"/>
</dbReference>
<evidence type="ECO:0000256" key="2">
    <source>
        <dbReference type="SAM" id="Phobius"/>
    </source>
</evidence>
<evidence type="ECO:0000313" key="3">
    <source>
        <dbReference type="EMBL" id="EHU01640.1"/>
    </source>
</evidence>
<feature type="transmembrane region" description="Helical" evidence="2">
    <location>
        <begin position="380"/>
        <end position="400"/>
    </location>
</feature>
<dbReference type="AlphaFoldDB" id="H3R8X7"/>
<accession>H3R8X7</accession>